<accession>A0A4S5BK85</accession>
<dbReference type="RefSeq" id="WP_136407726.1">
    <property type="nucleotide sequence ID" value="NZ_SSWX01000028.1"/>
</dbReference>
<name>A0A4S5BK85_9BURK</name>
<dbReference type="EMBL" id="SSWX01000028">
    <property type="protein sequence ID" value="THJ31081.1"/>
    <property type="molecule type" value="Genomic_DNA"/>
</dbReference>
<proteinExistence type="predicted"/>
<keyword evidence="2" id="KW-1185">Reference proteome</keyword>
<evidence type="ECO:0000313" key="2">
    <source>
        <dbReference type="Proteomes" id="UP000306236"/>
    </source>
</evidence>
<dbReference type="Proteomes" id="UP000306236">
    <property type="component" value="Unassembled WGS sequence"/>
</dbReference>
<dbReference type="OrthoDB" id="3375677at2"/>
<comment type="caution">
    <text evidence="1">The sequence shown here is derived from an EMBL/GenBank/DDBJ whole genome shotgun (WGS) entry which is preliminary data.</text>
</comment>
<organism evidence="1 2">
    <name type="scientific">Lampropedia aestuarii</name>
    <dbReference type="NCBI Taxonomy" id="2562762"/>
    <lineage>
        <taxon>Bacteria</taxon>
        <taxon>Pseudomonadati</taxon>
        <taxon>Pseudomonadota</taxon>
        <taxon>Betaproteobacteria</taxon>
        <taxon>Burkholderiales</taxon>
        <taxon>Comamonadaceae</taxon>
        <taxon>Lampropedia</taxon>
    </lineage>
</organism>
<dbReference type="AlphaFoldDB" id="A0A4S5BK85"/>
<protein>
    <submittedName>
        <fullName evidence="1">SMI1/KNR4 family protein</fullName>
    </submittedName>
</protein>
<reference evidence="1 2" key="1">
    <citation type="submission" date="2019-04" db="EMBL/GenBank/DDBJ databases">
        <title>Lampropedia sp YIM MLB12 draf genome.</title>
        <authorList>
            <person name="Wang Y.-X."/>
        </authorList>
    </citation>
    <scope>NUCLEOTIDE SEQUENCE [LARGE SCALE GENOMIC DNA]</scope>
    <source>
        <strain evidence="1 2">YIM MLB12</strain>
    </source>
</reference>
<dbReference type="InterPro" id="IPR037883">
    <property type="entry name" value="Knr4/Smi1-like_sf"/>
</dbReference>
<dbReference type="SUPFAM" id="SSF160631">
    <property type="entry name" value="SMI1/KNR4-like"/>
    <property type="match status" value="1"/>
</dbReference>
<evidence type="ECO:0000313" key="1">
    <source>
        <dbReference type="EMBL" id="THJ31081.1"/>
    </source>
</evidence>
<sequence length="159" mass="17689">MKALIDSIQAKPQHLVRAPKAITNQTVLALPDHHEIKVFYSLCDGIVFNTHSDYPLAIVESASFLPSNDVILGESHPEDISNEWYILAQGSSGEYLSYDLASQRQGQVYDSFIDRYGIAGSSLIIAQSLVDFLEKMTNHKASEHYWLAEGFSGYGDAYD</sequence>
<gene>
    <name evidence="1" type="ORF">E8K88_16235</name>
</gene>